<dbReference type="InterPro" id="IPR036180">
    <property type="entry name" value="Gelsolin-like_dom_sf"/>
</dbReference>
<feature type="non-terminal residue" evidence="1">
    <location>
        <position position="1"/>
    </location>
</feature>
<dbReference type="EMBL" id="LGRX02014555">
    <property type="protein sequence ID" value="KAK3264434.1"/>
    <property type="molecule type" value="Genomic_DNA"/>
</dbReference>
<dbReference type="InterPro" id="IPR029006">
    <property type="entry name" value="ADF-H/Gelsolin-like_dom_sf"/>
</dbReference>
<keyword evidence="2" id="KW-1185">Reference proteome</keyword>
<reference evidence="1 2" key="1">
    <citation type="journal article" date="2015" name="Genome Biol. Evol.">
        <title>Comparative Genomics of a Bacterivorous Green Alga Reveals Evolutionary Causalities and Consequences of Phago-Mixotrophic Mode of Nutrition.</title>
        <authorList>
            <person name="Burns J.A."/>
            <person name="Paasch A."/>
            <person name="Narechania A."/>
            <person name="Kim E."/>
        </authorList>
    </citation>
    <scope>NUCLEOTIDE SEQUENCE [LARGE SCALE GENOMIC DNA]</scope>
    <source>
        <strain evidence="1 2">PLY_AMNH</strain>
    </source>
</reference>
<dbReference type="AlphaFoldDB" id="A0AAE0FR06"/>
<organism evidence="1 2">
    <name type="scientific">Cymbomonas tetramitiformis</name>
    <dbReference type="NCBI Taxonomy" id="36881"/>
    <lineage>
        <taxon>Eukaryota</taxon>
        <taxon>Viridiplantae</taxon>
        <taxon>Chlorophyta</taxon>
        <taxon>Pyramimonadophyceae</taxon>
        <taxon>Pyramimonadales</taxon>
        <taxon>Pyramimonadaceae</taxon>
        <taxon>Cymbomonas</taxon>
    </lineage>
</organism>
<evidence type="ECO:0000313" key="1">
    <source>
        <dbReference type="EMBL" id="KAK3264434.1"/>
    </source>
</evidence>
<comment type="caution">
    <text evidence="1">The sequence shown here is derived from an EMBL/GenBank/DDBJ whole genome shotgun (WGS) entry which is preliminary data.</text>
</comment>
<gene>
    <name evidence="1" type="ORF">CYMTET_26828</name>
</gene>
<sequence>IGAEVLEEAALLQGAAKNYANTLAAGRHPAPVVRAFREGTSMSRYLLARLVPLHKDAIEEQESRFPQLRIMPPEELQRLRSKFLHTDEPSFSEWMHKIPLLPNPPDTYNMFMTSAKEGAGA</sequence>
<dbReference type="Gene3D" id="3.40.20.10">
    <property type="entry name" value="Severin"/>
    <property type="match status" value="1"/>
</dbReference>
<dbReference type="Proteomes" id="UP001190700">
    <property type="component" value="Unassembled WGS sequence"/>
</dbReference>
<accession>A0AAE0FR06</accession>
<evidence type="ECO:0000313" key="2">
    <source>
        <dbReference type="Proteomes" id="UP001190700"/>
    </source>
</evidence>
<dbReference type="SUPFAM" id="SSF82754">
    <property type="entry name" value="C-terminal, gelsolin-like domain of Sec23/24"/>
    <property type="match status" value="1"/>
</dbReference>
<protein>
    <submittedName>
        <fullName evidence="1">Uncharacterized protein</fullName>
    </submittedName>
</protein>
<proteinExistence type="predicted"/>
<name>A0AAE0FR06_9CHLO</name>